<dbReference type="EMBL" id="JAIWYP010000004">
    <property type="protein sequence ID" value="KAH3841002.1"/>
    <property type="molecule type" value="Genomic_DNA"/>
</dbReference>
<comment type="caution">
    <text evidence="1">The sequence shown here is derived from an EMBL/GenBank/DDBJ whole genome shotgun (WGS) entry which is preliminary data.</text>
</comment>
<accession>A0A9D4KKL7</accession>
<organism evidence="1 2">
    <name type="scientific">Dreissena polymorpha</name>
    <name type="common">Zebra mussel</name>
    <name type="synonym">Mytilus polymorpha</name>
    <dbReference type="NCBI Taxonomy" id="45954"/>
    <lineage>
        <taxon>Eukaryota</taxon>
        <taxon>Metazoa</taxon>
        <taxon>Spiralia</taxon>
        <taxon>Lophotrochozoa</taxon>
        <taxon>Mollusca</taxon>
        <taxon>Bivalvia</taxon>
        <taxon>Autobranchia</taxon>
        <taxon>Heteroconchia</taxon>
        <taxon>Euheterodonta</taxon>
        <taxon>Imparidentia</taxon>
        <taxon>Neoheterodontei</taxon>
        <taxon>Myida</taxon>
        <taxon>Dreissenoidea</taxon>
        <taxon>Dreissenidae</taxon>
        <taxon>Dreissena</taxon>
    </lineage>
</organism>
<protein>
    <submittedName>
        <fullName evidence="1">Uncharacterized protein</fullName>
    </submittedName>
</protein>
<evidence type="ECO:0000313" key="2">
    <source>
        <dbReference type="Proteomes" id="UP000828390"/>
    </source>
</evidence>
<dbReference type="Proteomes" id="UP000828390">
    <property type="component" value="Unassembled WGS sequence"/>
</dbReference>
<evidence type="ECO:0000313" key="1">
    <source>
        <dbReference type="EMBL" id="KAH3841002.1"/>
    </source>
</evidence>
<reference evidence="1" key="1">
    <citation type="journal article" date="2019" name="bioRxiv">
        <title>The Genome of the Zebra Mussel, Dreissena polymorpha: A Resource for Invasive Species Research.</title>
        <authorList>
            <person name="McCartney M.A."/>
            <person name="Auch B."/>
            <person name="Kono T."/>
            <person name="Mallez S."/>
            <person name="Zhang Y."/>
            <person name="Obille A."/>
            <person name="Becker A."/>
            <person name="Abrahante J.E."/>
            <person name="Garbe J."/>
            <person name="Badalamenti J.P."/>
            <person name="Herman A."/>
            <person name="Mangelson H."/>
            <person name="Liachko I."/>
            <person name="Sullivan S."/>
            <person name="Sone E.D."/>
            <person name="Koren S."/>
            <person name="Silverstein K.A.T."/>
            <person name="Beckman K.B."/>
            <person name="Gohl D.M."/>
        </authorList>
    </citation>
    <scope>NUCLEOTIDE SEQUENCE</scope>
    <source>
        <strain evidence="1">Duluth1</strain>
        <tissue evidence="1">Whole animal</tissue>
    </source>
</reference>
<gene>
    <name evidence="1" type="ORF">DPMN_114460</name>
</gene>
<reference evidence="1" key="2">
    <citation type="submission" date="2020-11" db="EMBL/GenBank/DDBJ databases">
        <authorList>
            <person name="McCartney M.A."/>
            <person name="Auch B."/>
            <person name="Kono T."/>
            <person name="Mallez S."/>
            <person name="Becker A."/>
            <person name="Gohl D.M."/>
            <person name="Silverstein K.A.T."/>
            <person name="Koren S."/>
            <person name="Bechman K.B."/>
            <person name="Herman A."/>
            <person name="Abrahante J.E."/>
            <person name="Garbe J."/>
        </authorList>
    </citation>
    <scope>NUCLEOTIDE SEQUENCE</scope>
    <source>
        <strain evidence="1">Duluth1</strain>
        <tissue evidence="1">Whole animal</tissue>
    </source>
</reference>
<dbReference type="AlphaFoldDB" id="A0A9D4KKL7"/>
<proteinExistence type="predicted"/>
<keyword evidence="2" id="KW-1185">Reference proteome</keyword>
<sequence>MNEVWAVNVLLHVGSHSVFATRLFLDFDVRNFLRKLLCAVFSDAVCETLLSSQKEMSFEEPMDAEHRDIQIDYNEPFVLR</sequence>
<name>A0A9D4KKL7_DREPO</name>